<name>A0A8J6HKP9_TENMO</name>
<comment type="caution">
    <text evidence="2">The sequence shown here is derived from an EMBL/GenBank/DDBJ whole genome shotgun (WGS) entry which is preliminary data.</text>
</comment>
<organism evidence="2 3">
    <name type="scientific">Tenebrio molitor</name>
    <name type="common">Yellow mealworm beetle</name>
    <dbReference type="NCBI Taxonomy" id="7067"/>
    <lineage>
        <taxon>Eukaryota</taxon>
        <taxon>Metazoa</taxon>
        <taxon>Ecdysozoa</taxon>
        <taxon>Arthropoda</taxon>
        <taxon>Hexapoda</taxon>
        <taxon>Insecta</taxon>
        <taxon>Pterygota</taxon>
        <taxon>Neoptera</taxon>
        <taxon>Endopterygota</taxon>
        <taxon>Coleoptera</taxon>
        <taxon>Polyphaga</taxon>
        <taxon>Cucujiformia</taxon>
        <taxon>Tenebrionidae</taxon>
        <taxon>Tenebrio</taxon>
    </lineage>
</organism>
<sequence length="116" mass="13165">MIIPKRHLVARVVRRPRIAKLLHTSRHSPRTTMRSKARRAAKGSRGADDDPWVILTFPASVWNKAHIDIDIWADGGWRMEDGGTRRGTNSGNLISLHRRLLPPPRRPPIVFASLLL</sequence>
<dbReference type="AlphaFoldDB" id="A0A8J6HKP9"/>
<accession>A0A8J6HKP9</accession>
<proteinExistence type="predicted"/>
<evidence type="ECO:0000313" key="2">
    <source>
        <dbReference type="EMBL" id="KAH0820510.1"/>
    </source>
</evidence>
<feature type="compositionally biased region" description="Basic residues" evidence="1">
    <location>
        <begin position="24"/>
        <end position="42"/>
    </location>
</feature>
<dbReference type="Proteomes" id="UP000719412">
    <property type="component" value="Unassembled WGS sequence"/>
</dbReference>
<evidence type="ECO:0000256" key="1">
    <source>
        <dbReference type="SAM" id="MobiDB-lite"/>
    </source>
</evidence>
<reference evidence="2" key="2">
    <citation type="submission" date="2021-08" db="EMBL/GenBank/DDBJ databases">
        <authorList>
            <person name="Eriksson T."/>
        </authorList>
    </citation>
    <scope>NUCLEOTIDE SEQUENCE</scope>
    <source>
        <strain evidence="2">Stoneville</strain>
        <tissue evidence="2">Whole head</tissue>
    </source>
</reference>
<gene>
    <name evidence="2" type="ORF">GEV33_002281</name>
</gene>
<protein>
    <submittedName>
        <fullName evidence="2">Uncharacterized protein</fullName>
    </submittedName>
</protein>
<keyword evidence="3" id="KW-1185">Reference proteome</keyword>
<feature type="region of interest" description="Disordered" evidence="1">
    <location>
        <begin position="24"/>
        <end position="48"/>
    </location>
</feature>
<dbReference type="EMBL" id="JABDTM020011700">
    <property type="protein sequence ID" value="KAH0820510.1"/>
    <property type="molecule type" value="Genomic_DNA"/>
</dbReference>
<evidence type="ECO:0000313" key="3">
    <source>
        <dbReference type="Proteomes" id="UP000719412"/>
    </source>
</evidence>
<reference evidence="2" key="1">
    <citation type="journal article" date="2020" name="J Insects Food Feed">
        <title>The yellow mealworm (Tenebrio molitor) genome: a resource for the emerging insects as food and feed industry.</title>
        <authorList>
            <person name="Eriksson T."/>
            <person name="Andere A."/>
            <person name="Kelstrup H."/>
            <person name="Emery V."/>
            <person name="Picard C."/>
        </authorList>
    </citation>
    <scope>NUCLEOTIDE SEQUENCE</scope>
    <source>
        <strain evidence="2">Stoneville</strain>
        <tissue evidence="2">Whole head</tissue>
    </source>
</reference>